<dbReference type="EMBL" id="AMEP01000061">
    <property type="protein sequence ID" value="EKY02014.1"/>
    <property type="molecule type" value="Genomic_DNA"/>
</dbReference>
<organism evidence="2 3">
    <name type="scientific">Hoylesella saccharolytica F0055</name>
    <dbReference type="NCBI Taxonomy" id="1127699"/>
    <lineage>
        <taxon>Bacteria</taxon>
        <taxon>Pseudomonadati</taxon>
        <taxon>Bacteroidota</taxon>
        <taxon>Bacteroidia</taxon>
        <taxon>Bacteroidales</taxon>
        <taxon>Prevotellaceae</taxon>
        <taxon>Hoylesella</taxon>
    </lineage>
</organism>
<evidence type="ECO:0000256" key="1">
    <source>
        <dbReference type="SAM" id="MobiDB-lite"/>
    </source>
</evidence>
<feature type="compositionally biased region" description="Basic and acidic residues" evidence="1">
    <location>
        <begin position="30"/>
        <end position="45"/>
    </location>
</feature>
<evidence type="ECO:0000313" key="3">
    <source>
        <dbReference type="Proteomes" id="UP000010433"/>
    </source>
</evidence>
<dbReference type="RefSeq" id="WP_009162122.1">
    <property type="nucleotide sequence ID" value="NZ_KB290984.1"/>
</dbReference>
<keyword evidence="3" id="KW-1185">Reference proteome</keyword>
<proteinExistence type="predicted"/>
<comment type="caution">
    <text evidence="2">The sequence shown here is derived from an EMBL/GenBank/DDBJ whole genome shotgun (WGS) entry which is preliminary data.</text>
</comment>
<gene>
    <name evidence="2" type="ORF">HMPREF9151_00906</name>
</gene>
<reference evidence="2 3" key="1">
    <citation type="submission" date="2012-05" db="EMBL/GenBank/DDBJ databases">
        <authorList>
            <person name="Weinstock G."/>
            <person name="Sodergren E."/>
            <person name="Lobos E.A."/>
            <person name="Fulton L."/>
            <person name="Fulton R."/>
            <person name="Courtney L."/>
            <person name="Fronick C."/>
            <person name="O'Laughlin M."/>
            <person name="Godfrey J."/>
            <person name="Wilson R.M."/>
            <person name="Miner T."/>
            <person name="Farmer C."/>
            <person name="Delehaunty K."/>
            <person name="Cordes M."/>
            <person name="Minx P."/>
            <person name="Tomlinson C."/>
            <person name="Chen J."/>
            <person name="Wollam A."/>
            <person name="Pepin K.H."/>
            <person name="Bhonagiri V."/>
            <person name="Zhang X."/>
            <person name="Suruliraj S."/>
            <person name="Warren W."/>
            <person name="Mitreva M."/>
            <person name="Mardis E.R."/>
            <person name="Wilson R.K."/>
        </authorList>
    </citation>
    <scope>NUCLEOTIDE SEQUENCE [LARGE SCALE GENOMIC DNA]</scope>
    <source>
        <strain evidence="2 3">F0055</strain>
    </source>
</reference>
<dbReference type="HOGENOM" id="CLU_3083308_0_0_10"/>
<sequence>MSYKERRNADEEEELERDSRSLKENAISMSREERQKEEGDKKLGRDAGISEE</sequence>
<accession>L1NET3</accession>
<dbReference type="PATRIC" id="fig|1127699.3.peg.834"/>
<name>L1NET3_9BACT</name>
<protein>
    <submittedName>
        <fullName evidence="2">Uncharacterized protein</fullName>
    </submittedName>
</protein>
<dbReference type="AlphaFoldDB" id="L1NET3"/>
<dbReference type="Proteomes" id="UP000010433">
    <property type="component" value="Unassembled WGS sequence"/>
</dbReference>
<evidence type="ECO:0000313" key="2">
    <source>
        <dbReference type="EMBL" id="EKY02014.1"/>
    </source>
</evidence>
<feature type="region of interest" description="Disordered" evidence="1">
    <location>
        <begin position="1"/>
        <end position="52"/>
    </location>
</feature>